<dbReference type="PANTHER" id="PTHR33748">
    <property type="entry name" value="PROTEIN CBG04600"/>
    <property type="match status" value="1"/>
</dbReference>
<dbReference type="PANTHER" id="PTHR33748:SF5">
    <property type="entry name" value="GROUND-LIKE DOMAIN-CONTAINING PROTEIN"/>
    <property type="match status" value="1"/>
</dbReference>
<feature type="transmembrane region" description="Helical" evidence="1">
    <location>
        <begin position="255"/>
        <end position="278"/>
    </location>
</feature>
<dbReference type="Proteomes" id="UP000515125">
    <property type="component" value="Unplaced"/>
</dbReference>
<evidence type="ECO:0000313" key="4">
    <source>
        <dbReference type="RefSeq" id="XP_026189618.1"/>
    </source>
</evidence>
<feature type="signal peptide" evidence="2">
    <location>
        <begin position="1"/>
        <end position="20"/>
    </location>
</feature>
<evidence type="ECO:0000256" key="1">
    <source>
        <dbReference type="SAM" id="Phobius"/>
    </source>
</evidence>
<dbReference type="GO" id="GO:0005892">
    <property type="term" value="C:acetylcholine-gated channel complex"/>
    <property type="evidence" value="ECO:0007669"/>
    <property type="project" value="InterPro"/>
</dbReference>
<keyword evidence="1" id="KW-0812">Transmembrane</keyword>
<organism evidence="3 4">
    <name type="scientific">Cyclospora cayetanensis</name>
    <dbReference type="NCBI Taxonomy" id="88456"/>
    <lineage>
        <taxon>Eukaryota</taxon>
        <taxon>Sar</taxon>
        <taxon>Alveolata</taxon>
        <taxon>Apicomplexa</taxon>
        <taxon>Conoidasida</taxon>
        <taxon>Coccidia</taxon>
        <taxon>Eucoccidiorida</taxon>
        <taxon>Eimeriorina</taxon>
        <taxon>Eimeriidae</taxon>
        <taxon>Cyclospora</taxon>
    </lineage>
</organism>
<dbReference type="GeneID" id="113146450"/>
<gene>
    <name evidence="4" type="primary">LOC113146450</name>
</gene>
<name>A0A6P6RPG2_9EIME</name>
<reference evidence="4" key="1">
    <citation type="submission" date="2025-08" db="UniProtKB">
        <authorList>
            <consortium name="RefSeq"/>
        </authorList>
    </citation>
    <scope>IDENTIFICATION</scope>
</reference>
<dbReference type="AlphaFoldDB" id="A0A6P6RPG2"/>
<proteinExistence type="predicted"/>
<keyword evidence="3" id="KW-1185">Reference proteome</keyword>
<accession>A0A6P6RPG2</accession>
<dbReference type="Gene3D" id="3.10.310.50">
    <property type="match status" value="1"/>
</dbReference>
<evidence type="ECO:0000313" key="3">
    <source>
        <dbReference type="Proteomes" id="UP000515125"/>
    </source>
</evidence>
<keyword evidence="1" id="KW-0472">Membrane</keyword>
<feature type="chain" id="PRO_5028425595" evidence="2">
    <location>
        <begin position="21"/>
        <end position="292"/>
    </location>
</feature>
<keyword evidence="2" id="KW-0732">Signal</keyword>
<protein>
    <submittedName>
        <fullName evidence="4">Uncharacterized protein LOC113146450</fullName>
    </submittedName>
</protein>
<dbReference type="Pfam" id="PF17175">
    <property type="entry name" value="MOLO1"/>
    <property type="match status" value="1"/>
</dbReference>
<evidence type="ECO:0000256" key="2">
    <source>
        <dbReference type="SAM" id="SignalP"/>
    </source>
</evidence>
<dbReference type="RefSeq" id="XP_026189618.1">
    <property type="nucleotide sequence ID" value="XM_026333833.1"/>
</dbReference>
<keyword evidence="1" id="KW-1133">Transmembrane helix</keyword>
<sequence>MWMIVFFLALCSAQVTRVYAKAIADGYTQIGHPFRFDKQVAFAPSAEELTSEVWWPATGRPPLRKNQRPHLDQTFDVAMHTDISFPNPFEQPEKCVAFSSLSHSWICDPDQLLSPQEQAFVEARLLKLRDTAQSNCNDSQKYYQVAVAVASDIVVNENETPQEATDRFAESLLRRWGVGNKGCHDGIVLAFVKNLKTVSLATRENVDARVASPTFKAHVQRSMNHVFLATDSPAAAVAAGVDLVNQYLPRAATGLSWTATILLTLAGVYLASVVGVYYSLNNLMTKSYTVEE</sequence>
<dbReference type="InterPro" id="IPR033438">
    <property type="entry name" value="MOLO1"/>
</dbReference>
<dbReference type="OrthoDB" id="345084at2759"/>